<protein>
    <recommendedName>
        <fullName evidence="3">Cytosolic protein</fullName>
    </recommendedName>
</protein>
<evidence type="ECO:0000313" key="1">
    <source>
        <dbReference type="EMBL" id="WHY84957.1"/>
    </source>
</evidence>
<gene>
    <name evidence="1" type="ORF">QNH39_20220</name>
</gene>
<organism evidence="1 2">
    <name type="scientific">Neobacillus novalis</name>
    <dbReference type="NCBI Taxonomy" id="220687"/>
    <lineage>
        <taxon>Bacteria</taxon>
        <taxon>Bacillati</taxon>
        <taxon>Bacillota</taxon>
        <taxon>Bacilli</taxon>
        <taxon>Bacillales</taxon>
        <taxon>Bacillaceae</taxon>
        <taxon>Neobacillus</taxon>
    </lineage>
</organism>
<sequence length="129" mass="14820">MANLFTRFKKQIETSDRQTDDSLKTHYYKATFNQLFASVEKLFHDDADCRVTTVSKDHGEIAVEVSKPFSCFLIVTIVNVKPLETAVDFNISSEKFSLLGAYPDLKKRITSYYERINQIHTFVRTGKNG</sequence>
<dbReference type="EMBL" id="CP126114">
    <property type="protein sequence ID" value="WHY84957.1"/>
    <property type="molecule type" value="Genomic_DNA"/>
</dbReference>
<dbReference type="RefSeq" id="WP_066090718.1">
    <property type="nucleotide sequence ID" value="NZ_CP126114.1"/>
</dbReference>
<accession>A0AA95S9N2</accession>
<evidence type="ECO:0000313" key="2">
    <source>
        <dbReference type="Proteomes" id="UP001178288"/>
    </source>
</evidence>
<proteinExistence type="predicted"/>
<keyword evidence="2" id="KW-1185">Reference proteome</keyword>
<evidence type="ECO:0008006" key="3">
    <source>
        <dbReference type="Google" id="ProtNLM"/>
    </source>
</evidence>
<dbReference type="KEGG" id="nnv:QNH39_20220"/>
<name>A0AA95S9N2_9BACI</name>
<dbReference type="AlphaFoldDB" id="A0AA95S9N2"/>
<reference evidence="1" key="1">
    <citation type="submission" date="2023-05" db="EMBL/GenBank/DDBJ databases">
        <title>Comparative genomics of Bacillaceae isolates and their secondary metabolite potential.</title>
        <authorList>
            <person name="Song L."/>
            <person name="Nielsen L.J."/>
            <person name="Mohite O."/>
            <person name="Xu X."/>
            <person name="Weber T."/>
            <person name="Kovacs A.T."/>
        </authorList>
    </citation>
    <scope>NUCLEOTIDE SEQUENCE</scope>
    <source>
        <strain evidence="1">XLM17</strain>
    </source>
</reference>
<dbReference type="Proteomes" id="UP001178288">
    <property type="component" value="Chromosome"/>
</dbReference>